<reference evidence="1" key="1">
    <citation type="journal article" date="2023" name="Plant J.">
        <title>The genome of the king protea, Protea cynaroides.</title>
        <authorList>
            <person name="Chang J."/>
            <person name="Duong T.A."/>
            <person name="Schoeman C."/>
            <person name="Ma X."/>
            <person name="Roodt D."/>
            <person name="Barker N."/>
            <person name="Li Z."/>
            <person name="Van de Peer Y."/>
            <person name="Mizrachi E."/>
        </authorList>
    </citation>
    <scope>NUCLEOTIDE SEQUENCE</scope>
    <source>
        <tissue evidence="1">Young leaves</tissue>
    </source>
</reference>
<organism evidence="1 2">
    <name type="scientific">Protea cynaroides</name>
    <dbReference type="NCBI Taxonomy" id="273540"/>
    <lineage>
        <taxon>Eukaryota</taxon>
        <taxon>Viridiplantae</taxon>
        <taxon>Streptophyta</taxon>
        <taxon>Embryophyta</taxon>
        <taxon>Tracheophyta</taxon>
        <taxon>Spermatophyta</taxon>
        <taxon>Magnoliopsida</taxon>
        <taxon>Proteales</taxon>
        <taxon>Proteaceae</taxon>
        <taxon>Protea</taxon>
    </lineage>
</organism>
<evidence type="ECO:0000313" key="2">
    <source>
        <dbReference type="Proteomes" id="UP001141806"/>
    </source>
</evidence>
<dbReference type="Proteomes" id="UP001141806">
    <property type="component" value="Unassembled WGS sequence"/>
</dbReference>
<proteinExistence type="predicted"/>
<comment type="caution">
    <text evidence="1">The sequence shown here is derived from an EMBL/GenBank/DDBJ whole genome shotgun (WGS) entry which is preliminary data.</text>
</comment>
<keyword evidence="2" id="KW-1185">Reference proteome</keyword>
<accession>A0A9Q0K9V3</accession>
<gene>
    <name evidence="1" type="ORF">NE237_018335</name>
</gene>
<evidence type="ECO:0000313" key="1">
    <source>
        <dbReference type="EMBL" id="KAJ4966486.1"/>
    </source>
</evidence>
<protein>
    <submittedName>
        <fullName evidence="1">Uncharacterized protein</fullName>
    </submittedName>
</protein>
<sequence>MVDADWRLLRWGTSTEADGSKVQGSQGPINGFKVGSLLSGRLLSKESLVAKSSMAAHGRFALDRVGSGARIRIFVGVRKNVNESACIGGLPVKTMHAMSLHGKMGLGEMLHDGYPPRFADATKNLIAAIVPVAKEILILV</sequence>
<name>A0A9Q0K9V3_9MAGN</name>
<dbReference type="EMBL" id="JAMYWD010000007">
    <property type="protein sequence ID" value="KAJ4966486.1"/>
    <property type="molecule type" value="Genomic_DNA"/>
</dbReference>
<dbReference type="AlphaFoldDB" id="A0A9Q0K9V3"/>